<name>A0A2S9IHU2_9GAMM</name>
<dbReference type="RefSeq" id="WP_105590949.1">
    <property type="nucleotide sequence ID" value="NZ_PDET01000001.1"/>
</dbReference>
<protein>
    <submittedName>
        <fullName evidence="3">Flagellar rod assembly protein/muramidase FlgJ</fullName>
    </submittedName>
</protein>
<organism evidence="3 4">
    <name type="scientific">Pantoea coffeiphila</name>
    <dbReference type="NCBI Taxonomy" id="1465635"/>
    <lineage>
        <taxon>Bacteria</taxon>
        <taxon>Pseudomonadati</taxon>
        <taxon>Pseudomonadota</taxon>
        <taxon>Gammaproteobacteria</taxon>
        <taxon>Enterobacterales</taxon>
        <taxon>Erwiniaceae</taxon>
        <taxon>Pantoea</taxon>
    </lineage>
</organism>
<dbReference type="AlphaFoldDB" id="A0A2S9IHU2"/>
<proteinExistence type="predicted"/>
<feature type="domain" description="Flagellar protein FlgJ N-terminal" evidence="2">
    <location>
        <begin position="42"/>
        <end position="93"/>
    </location>
</feature>
<keyword evidence="1" id="KW-1005">Bacterial flagellum biogenesis</keyword>
<dbReference type="Proteomes" id="UP000239181">
    <property type="component" value="Unassembled WGS sequence"/>
</dbReference>
<dbReference type="InterPro" id="IPR019301">
    <property type="entry name" value="Flagellar_prot_FlgJ_N"/>
</dbReference>
<evidence type="ECO:0000313" key="4">
    <source>
        <dbReference type="Proteomes" id="UP000239181"/>
    </source>
</evidence>
<evidence type="ECO:0000256" key="1">
    <source>
        <dbReference type="ARBA" id="ARBA00022795"/>
    </source>
</evidence>
<keyword evidence="3" id="KW-0969">Cilium</keyword>
<keyword evidence="4" id="KW-1185">Reference proteome</keyword>
<sequence length="101" mass="11003">MVNAISTPLPPGAGDFTARVKPKNLEEAAGEFEAMFLRQMLQEMRKSVDALAGEDGLFNSREARTLRDFYDDALAQELASQRTTGIAGLLIQQLSDNITTG</sequence>
<evidence type="ECO:0000313" key="3">
    <source>
        <dbReference type="EMBL" id="PRD17350.1"/>
    </source>
</evidence>
<reference evidence="3 4" key="1">
    <citation type="submission" date="2017-10" db="EMBL/GenBank/DDBJ databases">
        <title>Draft genome of two endophytic bacteria isolated from 'guarana' Paullinia cupana (Mart.) Ducke.</title>
        <authorList>
            <person name="Siqueira K.A."/>
            <person name="Liotti R.G."/>
            <person name="Mendes T.A."/>
            <person name="Soares M.A."/>
        </authorList>
    </citation>
    <scope>NUCLEOTIDE SEQUENCE [LARGE SCALE GENOMIC DNA]</scope>
    <source>
        <strain evidence="3 4">342</strain>
    </source>
</reference>
<dbReference type="EMBL" id="PDET01000001">
    <property type="protein sequence ID" value="PRD17350.1"/>
    <property type="molecule type" value="Genomic_DNA"/>
</dbReference>
<keyword evidence="3" id="KW-0282">Flagellum</keyword>
<evidence type="ECO:0000259" key="2">
    <source>
        <dbReference type="Pfam" id="PF10135"/>
    </source>
</evidence>
<comment type="caution">
    <text evidence="3">The sequence shown here is derived from an EMBL/GenBank/DDBJ whole genome shotgun (WGS) entry which is preliminary data.</text>
</comment>
<gene>
    <name evidence="3" type="primary">flgJ</name>
    <name evidence="3" type="ORF">CQW29_01570</name>
</gene>
<dbReference type="Pfam" id="PF10135">
    <property type="entry name" value="Rod-binding"/>
    <property type="match status" value="1"/>
</dbReference>
<accession>A0A2S9IHU2</accession>
<keyword evidence="3" id="KW-0966">Cell projection</keyword>
<dbReference type="OrthoDB" id="5767686at2"/>
<dbReference type="GO" id="GO:0044781">
    <property type="term" value="P:bacterial-type flagellum organization"/>
    <property type="evidence" value="ECO:0007669"/>
    <property type="project" value="UniProtKB-KW"/>
</dbReference>